<dbReference type="Gene3D" id="6.20.240.60">
    <property type="match status" value="1"/>
</dbReference>
<dbReference type="Pfam" id="PF07486">
    <property type="entry name" value="Hydrolase_2"/>
    <property type="match status" value="1"/>
</dbReference>
<dbReference type="GO" id="GO:0071555">
    <property type="term" value="P:cell wall organization"/>
    <property type="evidence" value="ECO:0007669"/>
    <property type="project" value="UniProtKB-KW"/>
</dbReference>
<comment type="caution">
    <text evidence="10">The sequence shown here is derived from an EMBL/GenBank/DDBJ whole genome shotgun (WGS) entry which is preliminary data.</text>
</comment>
<gene>
    <name evidence="10" type="ORF">OBE_12751</name>
</gene>
<dbReference type="AlphaFoldDB" id="K1T0W7"/>
<evidence type="ECO:0000259" key="8">
    <source>
        <dbReference type="Pfam" id="PF01471"/>
    </source>
</evidence>
<evidence type="ECO:0000256" key="2">
    <source>
        <dbReference type="ARBA" id="ARBA00018364"/>
    </source>
</evidence>
<comment type="similarity">
    <text evidence="1">Belongs to the SleB family.</text>
</comment>
<reference evidence="10" key="1">
    <citation type="journal article" date="2013" name="Environ. Microbiol.">
        <title>Microbiota from the distal guts of lean and obese adolescents exhibit partial functional redundancy besides clear differences in community structure.</title>
        <authorList>
            <person name="Ferrer M."/>
            <person name="Ruiz A."/>
            <person name="Lanza F."/>
            <person name="Haange S.B."/>
            <person name="Oberbach A."/>
            <person name="Till H."/>
            <person name="Bargiela R."/>
            <person name="Campoy C."/>
            <person name="Segura M.T."/>
            <person name="Richter M."/>
            <person name="von Bergen M."/>
            <person name="Seifert J."/>
            <person name="Suarez A."/>
        </authorList>
    </citation>
    <scope>NUCLEOTIDE SEQUENCE</scope>
</reference>
<evidence type="ECO:0000259" key="9">
    <source>
        <dbReference type="Pfam" id="PF07486"/>
    </source>
</evidence>
<protein>
    <recommendedName>
        <fullName evidence="2">Spore cortex-lytic enzyme</fullName>
    </recommendedName>
</protein>
<evidence type="ECO:0000256" key="3">
    <source>
        <dbReference type="ARBA" id="ARBA00022544"/>
    </source>
</evidence>
<evidence type="ECO:0000256" key="1">
    <source>
        <dbReference type="ARBA" id="ARBA00007010"/>
    </source>
</evidence>
<keyword evidence="3" id="KW-0309">Germination</keyword>
<dbReference type="InterPro" id="IPR002477">
    <property type="entry name" value="Peptidoglycan-bd-like"/>
</dbReference>
<evidence type="ECO:0000256" key="6">
    <source>
        <dbReference type="ARBA" id="ARBA00022969"/>
    </source>
</evidence>
<name>K1T0W7_9ZZZZ</name>
<dbReference type="Gene3D" id="1.10.10.2520">
    <property type="entry name" value="Cell wall hydrolase SleB, domain 1"/>
    <property type="match status" value="1"/>
</dbReference>
<evidence type="ECO:0000256" key="7">
    <source>
        <dbReference type="ARBA" id="ARBA00023316"/>
    </source>
</evidence>
<keyword evidence="6" id="KW-0749">Sporulation</keyword>
<evidence type="ECO:0000256" key="4">
    <source>
        <dbReference type="ARBA" id="ARBA00022729"/>
    </source>
</evidence>
<dbReference type="InterPro" id="IPR011105">
    <property type="entry name" value="Cell_wall_hydrolase_SleB"/>
</dbReference>
<keyword evidence="5" id="KW-0378">Hydrolase</keyword>
<dbReference type="GO" id="GO:0016787">
    <property type="term" value="F:hydrolase activity"/>
    <property type="evidence" value="ECO:0007669"/>
    <property type="project" value="UniProtKB-KW"/>
</dbReference>
<proteinExistence type="inferred from homology"/>
<dbReference type="EMBL" id="AJWZ01008794">
    <property type="protein sequence ID" value="EKC53126.1"/>
    <property type="molecule type" value="Genomic_DNA"/>
</dbReference>
<dbReference type="GO" id="GO:0030435">
    <property type="term" value="P:sporulation resulting in formation of a cellular spore"/>
    <property type="evidence" value="ECO:0007669"/>
    <property type="project" value="UniProtKB-KW"/>
</dbReference>
<feature type="domain" description="Cell wall hydrolase SleB" evidence="9">
    <location>
        <begin position="130"/>
        <end position="228"/>
    </location>
</feature>
<sequence length="229" mass="23745">QKRSKRLCLALAVLLSVSMVLVALVPAVEAASYKKGSSGAVVTQIQTKLKSWGYYTGTVDGIYGSGTERAVRAFQQKNGLTVDGKAGDQTLAAMGLSAGGGNSSNSGGSGGASSSQVDLLARLISAEARGEPYSGQVAVGAVVLNRIKHPSFPNTLSGVIYQSGAFTCITDGQFNQPVAESAYRAARDALNGVDPSGGAIYYFNPSTATSSWIWSRPLITVIGKHRFCS</sequence>
<dbReference type="InterPro" id="IPR036366">
    <property type="entry name" value="PGBDSf"/>
</dbReference>
<keyword evidence="7" id="KW-0961">Cell wall biogenesis/degradation</keyword>
<dbReference type="Pfam" id="PF01471">
    <property type="entry name" value="PG_binding_1"/>
    <property type="match status" value="1"/>
</dbReference>
<keyword evidence="4" id="KW-0732">Signal</keyword>
<dbReference type="InterPro" id="IPR014224">
    <property type="entry name" value="Spore_cortex_SleB"/>
</dbReference>
<evidence type="ECO:0000313" key="10">
    <source>
        <dbReference type="EMBL" id="EKC53126.1"/>
    </source>
</evidence>
<dbReference type="GO" id="GO:0009847">
    <property type="term" value="P:spore germination"/>
    <property type="evidence" value="ECO:0007669"/>
    <property type="project" value="InterPro"/>
</dbReference>
<dbReference type="NCBIfam" id="TIGR02869">
    <property type="entry name" value="spore_SleB"/>
    <property type="match status" value="1"/>
</dbReference>
<dbReference type="InterPro" id="IPR036365">
    <property type="entry name" value="PGBD-like_sf"/>
</dbReference>
<evidence type="ECO:0000256" key="5">
    <source>
        <dbReference type="ARBA" id="ARBA00022801"/>
    </source>
</evidence>
<accession>K1T0W7</accession>
<feature type="non-terminal residue" evidence="10">
    <location>
        <position position="1"/>
    </location>
</feature>
<dbReference type="SUPFAM" id="SSF47090">
    <property type="entry name" value="PGBD-like"/>
    <property type="match status" value="1"/>
</dbReference>
<organism evidence="10">
    <name type="scientific">human gut metagenome</name>
    <dbReference type="NCBI Taxonomy" id="408170"/>
    <lineage>
        <taxon>unclassified sequences</taxon>
        <taxon>metagenomes</taxon>
        <taxon>organismal metagenomes</taxon>
    </lineage>
</organism>
<feature type="domain" description="Peptidoglycan binding-like" evidence="8">
    <location>
        <begin position="39"/>
        <end position="94"/>
    </location>
</feature>
<dbReference type="Gene3D" id="1.10.101.10">
    <property type="entry name" value="PGBD-like superfamily/PGBD"/>
    <property type="match status" value="1"/>
</dbReference>
<dbReference type="InterPro" id="IPR042047">
    <property type="entry name" value="SleB_dom1"/>
</dbReference>